<evidence type="ECO:0000313" key="2">
    <source>
        <dbReference type="Proteomes" id="UP001373714"/>
    </source>
</evidence>
<comment type="caution">
    <text evidence="1">The sequence shown here is derived from an EMBL/GenBank/DDBJ whole genome shotgun (WGS) entry which is preliminary data.</text>
</comment>
<reference evidence="1 2" key="1">
    <citation type="submission" date="2019-10" db="EMBL/GenBank/DDBJ databases">
        <authorList>
            <person name="Palmer J.M."/>
        </authorList>
    </citation>
    <scope>NUCLEOTIDE SEQUENCE [LARGE SCALE GENOMIC DNA]</scope>
    <source>
        <strain evidence="1 2">TWF730</strain>
    </source>
</reference>
<dbReference type="AlphaFoldDB" id="A0AAV9U2P8"/>
<proteinExistence type="predicted"/>
<gene>
    <name evidence="1" type="ORF">TWF730_003511</name>
</gene>
<dbReference type="EMBL" id="JAVHNS010000015">
    <property type="protein sequence ID" value="KAK6334297.1"/>
    <property type="molecule type" value="Genomic_DNA"/>
</dbReference>
<protein>
    <submittedName>
        <fullName evidence="1">Uncharacterized protein</fullName>
    </submittedName>
</protein>
<sequence length="603" mass="68766">MEAAGLAIGAVALVPLIKNVRQIYDSIKDAPNTYSKYQLRIWSLLTTLELVHSAFIKYDDCPEKLHLASTFEGTLTDINTACIKLDMLLKKKLKTDEGKIGIVRKITWSLFSDDTAKEAMDTIEKQALRLHMQYQVLVSLTITRMYNTHLSQVDYSANAIVTPGENILSLLAEVPVLKTKFEEMYMAIFDSGKVAIPRSSRVTEQSGLGPIKTTSGYYLEYRQKDSGRLTAKLSKVQLIGRQSGRISRSRYEIKITLYSELLGRTLNINLGLDMSSWSLRPIVGLHFQRVIPKDHIQHWYVRNHMFEEFRELVVQGKASIHDIYYCDSGCFGFTAKKRWNDPISLIEALCCSLDFAKGAGATYMDFSEDYQRSSRVKEFLCFLLQEGYHTTSRDMDSLIKRFELPSIRLLVSNGFCDWESTHSLSLTTKLVAVWSAPPKSLQRQYDCMRSSNWEFLLRLLLDYMNKEFIRRLFYPFIQPSGIAIRAVLEHVVLEFLQRVLPKLELEVQSWTFSKRYNIVLAAVFCETFDIVAFLLHRRYPFKGIVRKVDPKTLLITPNSGNTAIPKPVNTTVLRTGNAVDVEPQISIASFAPRSSADTATLTL</sequence>
<dbReference type="Proteomes" id="UP001373714">
    <property type="component" value="Unassembled WGS sequence"/>
</dbReference>
<keyword evidence="2" id="KW-1185">Reference proteome</keyword>
<evidence type="ECO:0000313" key="1">
    <source>
        <dbReference type="EMBL" id="KAK6334297.1"/>
    </source>
</evidence>
<accession>A0AAV9U2P8</accession>
<name>A0AAV9U2P8_9PEZI</name>
<organism evidence="1 2">
    <name type="scientific">Orbilia blumenaviensis</name>
    <dbReference type="NCBI Taxonomy" id="1796055"/>
    <lineage>
        <taxon>Eukaryota</taxon>
        <taxon>Fungi</taxon>
        <taxon>Dikarya</taxon>
        <taxon>Ascomycota</taxon>
        <taxon>Pezizomycotina</taxon>
        <taxon>Orbiliomycetes</taxon>
        <taxon>Orbiliales</taxon>
        <taxon>Orbiliaceae</taxon>
        <taxon>Orbilia</taxon>
    </lineage>
</organism>